<evidence type="ECO:0000259" key="2">
    <source>
        <dbReference type="SMART" id="SM00880"/>
    </source>
</evidence>
<feature type="compositionally biased region" description="Low complexity" evidence="1">
    <location>
        <begin position="260"/>
        <end position="288"/>
    </location>
</feature>
<evidence type="ECO:0000313" key="4">
    <source>
        <dbReference type="Proteomes" id="UP001217838"/>
    </source>
</evidence>
<dbReference type="Proteomes" id="UP001217838">
    <property type="component" value="Unassembled WGS sequence"/>
</dbReference>
<dbReference type="EMBL" id="JAQNDN010000028">
    <property type="protein sequence ID" value="MDC0675465.1"/>
    <property type="molecule type" value="Genomic_DNA"/>
</dbReference>
<reference evidence="3 4" key="1">
    <citation type="submission" date="2022-11" db="EMBL/GenBank/DDBJ databases">
        <title>Minimal conservation of predation-associated metabolite biosynthetic gene clusters underscores biosynthetic potential of Myxococcota including descriptions for ten novel species: Archangium lansinium sp. nov., Myxococcus landrumus sp. nov., Nannocystis bai.</title>
        <authorList>
            <person name="Ahearne A."/>
            <person name="Stevens C."/>
            <person name="Dowd S."/>
        </authorList>
    </citation>
    <scope>NUCLEOTIDE SEQUENCE [LARGE SCALE GENOMIC DNA]</scope>
    <source>
        <strain evidence="3 4">NCELM</strain>
    </source>
</reference>
<feature type="compositionally biased region" description="Pro residues" evidence="1">
    <location>
        <begin position="245"/>
        <end position="259"/>
    </location>
</feature>
<feature type="compositionally biased region" description="Pro residues" evidence="1">
    <location>
        <begin position="289"/>
        <end position="304"/>
    </location>
</feature>
<comment type="caution">
    <text evidence="3">The sequence shown here is derived from an EMBL/GenBank/DDBJ whole genome shotgun (WGS) entry which is preliminary data.</text>
</comment>
<sequence length="340" mass="36583">MHQAAVRIADEELSEAISSVYVAPAARSRSTRTRACTRPARRSSAPARSPGSSARAWARASTATTSTLRDAARRLAERRDAAVARRCVHAPGPRARRPPRGDPRAPRRRARRGRRRRRRPRRRPPKTSPVVRSRSADWPPLDRGWSILEPGLKTSYKQGRQAMRTAFADPTPAAFHAWRKRVKDLWYHTQLLHNVWKGVQSAWAEALEDLSDALGDDHDLEVLRAALATHPDLDPDARPRRSSPAPTPAAPSSAPPPGPSASASTPSARAATSPGSTATGRPGATTNAAPPPPPRPTAPDPGGPPSTAALQADPEFICPGDYVSSDMPCRPAKDAPTTGM</sequence>
<proteinExistence type="predicted"/>
<evidence type="ECO:0000256" key="1">
    <source>
        <dbReference type="SAM" id="MobiDB-lite"/>
    </source>
</evidence>
<gene>
    <name evidence="3" type="ORF">POL58_47415</name>
</gene>
<accession>A0ABT5BMS2</accession>
<feature type="region of interest" description="Disordered" evidence="1">
    <location>
        <begin position="24"/>
        <end position="65"/>
    </location>
</feature>
<organism evidence="3 4">
    <name type="scientific">Nannocystis radixulma</name>
    <dbReference type="NCBI Taxonomy" id="2995305"/>
    <lineage>
        <taxon>Bacteria</taxon>
        <taxon>Pseudomonadati</taxon>
        <taxon>Myxococcota</taxon>
        <taxon>Polyangia</taxon>
        <taxon>Nannocystales</taxon>
        <taxon>Nannocystaceae</taxon>
        <taxon>Nannocystis</taxon>
    </lineage>
</organism>
<dbReference type="InterPro" id="IPR038186">
    <property type="entry name" value="CHAD_dom_sf"/>
</dbReference>
<dbReference type="Gene3D" id="1.40.20.10">
    <property type="entry name" value="CHAD domain"/>
    <property type="match status" value="1"/>
</dbReference>
<keyword evidence="4" id="KW-1185">Reference proteome</keyword>
<dbReference type="InterPro" id="IPR007899">
    <property type="entry name" value="CHAD_dom"/>
</dbReference>
<feature type="compositionally biased region" description="Basic residues" evidence="1">
    <location>
        <begin position="106"/>
        <end position="125"/>
    </location>
</feature>
<feature type="domain" description="CHAD" evidence="2">
    <location>
        <begin position="5"/>
        <end position="249"/>
    </location>
</feature>
<feature type="region of interest" description="Disordered" evidence="1">
    <location>
        <begin position="79"/>
        <end position="137"/>
    </location>
</feature>
<feature type="region of interest" description="Disordered" evidence="1">
    <location>
        <begin position="229"/>
        <end position="340"/>
    </location>
</feature>
<name>A0ABT5BMS2_9BACT</name>
<evidence type="ECO:0000313" key="3">
    <source>
        <dbReference type="EMBL" id="MDC0675465.1"/>
    </source>
</evidence>
<dbReference type="SMART" id="SM00880">
    <property type="entry name" value="CHAD"/>
    <property type="match status" value="1"/>
</dbReference>
<dbReference type="Pfam" id="PF05235">
    <property type="entry name" value="CHAD"/>
    <property type="match status" value="1"/>
</dbReference>
<protein>
    <submittedName>
        <fullName evidence="3">CHAD domain-containing protein</fullName>
    </submittedName>
</protein>